<protein>
    <submittedName>
        <fullName evidence="5">E3 ubiquitin-protein ligase RNF25</fullName>
    </submittedName>
</protein>
<dbReference type="GO" id="GO:0016567">
    <property type="term" value="P:protein ubiquitination"/>
    <property type="evidence" value="ECO:0007669"/>
    <property type="project" value="TreeGrafter"/>
</dbReference>
<dbReference type="Gene3D" id="3.10.110.10">
    <property type="entry name" value="Ubiquitin Conjugating Enzyme"/>
    <property type="match status" value="1"/>
</dbReference>
<organism evidence="5">
    <name type="scientific">Anthurium amnicola</name>
    <dbReference type="NCBI Taxonomy" id="1678845"/>
    <lineage>
        <taxon>Eukaryota</taxon>
        <taxon>Viridiplantae</taxon>
        <taxon>Streptophyta</taxon>
        <taxon>Embryophyta</taxon>
        <taxon>Tracheophyta</taxon>
        <taxon>Spermatophyta</taxon>
        <taxon>Magnoliopsida</taxon>
        <taxon>Liliopsida</taxon>
        <taxon>Araceae</taxon>
        <taxon>Pothoideae</taxon>
        <taxon>Potheae</taxon>
        <taxon>Anthurium</taxon>
    </lineage>
</organism>
<gene>
    <name evidence="5" type="primary">Rnf25</name>
    <name evidence="5" type="ORF">g.37127</name>
</gene>
<dbReference type="SUPFAM" id="SSF54495">
    <property type="entry name" value="UBC-like"/>
    <property type="match status" value="1"/>
</dbReference>
<dbReference type="SMART" id="SM00184">
    <property type="entry name" value="RING"/>
    <property type="match status" value="1"/>
</dbReference>
<dbReference type="PANTHER" id="PTHR13198">
    <property type="entry name" value="RING FINGER PROTEIN 25"/>
    <property type="match status" value="1"/>
</dbReference>
<dbReference type="FunFam" id="3.10.110.10:FF:000050">
    <property type="entry name" value="eIF-2-alpha kinase GCN2"/>
    <property type="match status" value="1"/>
</dbReference>
<feature type="region of interest" description="Disordered" evidence="2">
    <location>
        <begin position="326"/>
        <end position="359"/>
    </location>
</feature>
<dbReference type="EMBL" id="GDJX01010555">
    <property type="protein sequence ID" value="JAT57381.1"/>
    <property type="molecule type" value="Transcribed_RNA"/>
</dbReference>
<keyword evidence="1" id="KW-0479">Metal-binding</keyword>
<evidence type="ECO:0000256" key="2">
    <source>
        <dbReference type="SAM" id="MobiDB-lite"/>
    </source>
</evidence>
<proteinExistence type="predicted"/>
<dbReference type="PROSITE" id="PS50908">
    <property type="entry name" value="RWD"/>
    <property type="match status" value="1"/>
</dbReference>
<keyword evidence="1" id="KW-0863">Zinc-finger</keyword>
<dbReference type="GO" id="GO:0033554">
    <property type="term" value="P:cellular response to stress"/>
    <property type="evidence" value="ECO:0007669"/>
    <property type="project" value="UniProtKB-ARBA"/>
</dbReference>
<dbReference type="GO" id="GO:0051246">
    <property type="term" value="P:regulation of protein metabolic process"/>
    <property type="evidence" value="ECO:0007669"/>
    <property type="project" value="UniProtKB-ARBA"/>
</dbReference>
<dbReference type="InterPro" id="IPR013083">
    <property type="entry name" value="Znf_RING/FYVE/PHD"/>
</dbReference>
<dbReference type="InterPro" id="IPR039133">
    <property type="entry name" value="RNF25"/>
</dbReference>
<dbReference type="GO" id="GO:0061630">
    <property type="term" value="F:ubiquitin protein ligase activity"/>
    <property type="evidence" value="ECO:0007669"/>
    <property type="project" value="InterPro"/>
</dbReference>
<dbReference type="AlphaFoldDB" id="A0A1D1YRX2"/>
<name>A0A1D1YRX2_9ARAE</name>
<evidence type="ECO:0000259" key="4">
    <source>
        <dbReference type="PROSITE" id="PS50908"/>
    </source>
</evidence>
<dbReference type="GO" id="GO:0010468">
    <property type="term" value="P:regulation of gene expression"/>
    <property type="evidence" value="ECO:0007669"/>
    <property type="project" value="UniProtKB-ARBA"/>
</dbReference>
<evidence type="ECO:0000256" key="1">
    <source>
        <dbReference type="PROSITE-ProRule" id="PRU00175"/>
    </source>
</evidence>
<accession>A0A1D1YRX2</accession>
<dbReference type="Pfam" id="PF05773">
    <property type="entry name" value="RWD"/>
    <property type="match status" value="1"/>
</dbReference>
<evidence type="ECO:0000313" key="5">
    <source>
        <dbReference type="EMBL" id="JAT57381.1"/>
    </source>
</evidence>
<feature type="compositionally biased region" description="Basic residues" evidence="2">
    <location>
        <begin position="326"/>
        <end position="341"/>
    </location>
</feature>
<dbReference type="GO" id="GO:0005634">
    <property type="term" value="C:nucleus"/>
    <property type="evidence" value="ECO:0007669"/>
    <property type="project" value="TreeGrafter"/>
</dbReference>
<feature type="domain" description="RING-type" evidence="3">
    <location>
        <begin position="125"/>
        <end position="203"/>
    </location>
</feature>
<dbReference type="InterPro" id="IPR001841">
    <property type="entry name" value="Znf_RING"/>
</dbReference>
<dbReference type="GO" id="GO:0008270">
    <property type="term" value="F:zinc ion binding"/>
    <property type="evidence" value="ECO:0007669"/>
    <property type="project" value="UniProtKB-KW"/>
</dbReference>
<dbReference type="PROSITE" id="PS50089">
    <property type="entry name" value="ZF_RING_2"/>
    <property type="match status" value="1"/>
</dbReference>
<sequence length="359" mass="40487">MERAAEEGEVRAEVEAVQAVYGGDCRVLRPFPPHIDVYIRPRTADDSSQQFVEAVLGLRAGAQYPDEPPHIVLLQSKGLDAKRKEHLTTILQNKAQDLSSYLMLVALCEEAVEVLSNMNHPEGNCPLCLYPLFQEDANILPFMKLMSCFHCFHRECILRWWSWLQQQAENNVSNEAISSALLENQRGMHASVHKSVGNCPVCRMVFHSKDIEHVLDLLETCASKVSFEGADAKEDDEKSVLESDAENTRRQQFEALLKLQQENSGLIEPKKDLVVTPGMFLPEHVTQHTVAPGNIVEHSEDGESNAMLMVDSNGALNTRADNVHKHASMRRGRSHNPRKHLNGQSSRKQWIKKEKNCDH</sequence>
<evidence type="ECO:0000259" key="3">
    <source>
        <dbReference type="PROSITE" id="PS50089"/>
    </source>
</evidence>
<dbReference type="InterPro" id="IPR016135">
    <property type="entry name" value="UBQ-conjugating_enzyme/RWD"/>
</dbReference>
<feature type="domain" description="RWD" evidence="4">
    <location>
        <begin position="12"/>
        <end position="118"/>
    </location>
</feature>
<dbReference type="GO" id="GO:0009893">
    <property type="term" value="P:positive regulation of metabolic process"/>
    <property type="evidence" value="ECO:0007669"/>
    <property type="project" value="UniProtKB-ARBA"/>
</dbReference>
<dbReference type="Gene3D" id="3.30.40.10">
    <property type="entry name" value="Zinc/RING finger domain, C3HC4 (zinc finger)"/>
    <property type="match status" value="1"/>
</dbReference>
<dbReference type="InterPro" id="IPR006575">
    <property type="entry name" value="RWD_dom"/>
</dbReference>
<reference evidence="5" key="1">
    <citation type="submission" date="2015-07" db="EMBL/GenBank/DDBJ databases">
        <title>Transcriptome Assembly of Anthurium amnicola.</title>
        <authorList>
            <person name="Suzuki J."/>
        </authorList>
    </citation>
    <scope>NUCLEOTIDE SEQUENCE</scope>
</reference>
<dbReference type="FunFam" id="3.30.40.10:FF:000914">
    <property type="entry name" value="RWD domain-containing protein"/>
    <property type="match status" value="1"/>
</dbReference>
<dbReference type="CDD" id="cd23818">
    <property type="entry name" value="RWD_RNF25"/>
    <property type="match status" value="1"/>
</dbReference>
<dbReference type="PANTHER" id="PTHR13198:SF4">
    <property type="entry name" value="E3 UBIQUITIN-PROTEIN LIGASE RNF25"/>
    <property type="match status" value="1"/>
</dbReference>
<keyword evidence="1" id="KW-0862">Zinc</keyword>
<dbReference type="SMART" id="SM00591">
    <property type="entry name" value="RWD"/>
    <property type="match status" value="1"/>
</dbReference>
<dbReference type="SUPFAM" id="SSF57850">
    <property type="entry name" value="RING/U-box"/>
    <property type="match status" value="1"/>
</dbReference>